<gene>
    <name evidence="2" type="ORF">AWC38_SpisGene16514</name>
</gene>
<evidence type="ECO:0000313" key="2">
    <source>
        <dbReference type="EMBL" id="PFX19084.1"/>
    </source>
</evidence>
<comment type="caution">
    <text evidence="2">The sequence shown here is derived from an EMBL/GenBank/DDBJ whole genome shotgun (WGS) entry which is preliminary data.</text>
</comment>
<dbReference type="EMBL" id="LSMT01000378">
    <property type="protein sequence ID" value="PFX19084.1"/>
    <property type="molecule type" value="Genomic_DNA"/>
</dbReference>
<evidence type="ECO:0000313" key="3">
    <source>
        <dbReference type="Proteomes" id="UP000225706"/>
    </source>
</evidence>
<reference evidence="3" key="1">
    <citation type="journal article" date="2017" name="bioRxiv">
        <title>Comparative analysis of the genomes of Stylophora pistillata and Acropora digitifera provides evidence for extensive differences between species of corals.</title>
        <authorList>
            <person name="Voolstra C.R."/>
            <person name="Li Y."/>
            <person name="Liew Y.J."/>
            <person name="Baumgarten S."/>
            <person name="Zoccola D."/>
            <person name="Flot J.-F."/>
            <person name="Tambutte S."/>
            <person name="Allemand D."/>
            <person name="Aranda M."/>
        </authorList>
    </citation>
    <scope>NUCLEOTIDE SEQUENCE [LARGE SCALE GENOMIC DNA]</scope>
</reference>
<dbReference type="AlphaFoldDB" id="A0A2B4RKZ5"/>
<proteinExistence type="predicted"/>
<organism evidence="2 3">
    <name type="scientific">Stylophora pistillata</name>
    <name type="common">Smooth cauliflower coral</name>
    <dbReference type="NCBI Taxonomy" id="50429"/>
    <lineage>
        <taxon>Eukaryota</taxon>
        <taxon>Metazoa</taxon>
        <taxon>Cnidaria</taxon>
        <taxon>Anthozoa</taxon>
        <taxon>Hexacorallia</taxon>
        <taxon>Scleractinia</taxon>
        <taxon>Astrocoeniina</taxon>
        <taxon>Pocilloporidae</taxon>
        <taxon>Stylophora</taxon>
    </lineage>
</organism>
<evidence type="ECO:0000256" key="1">
    <source>
        <dbReference type="SAM" id="MobiDB-lite"/>
    </source>
</evidence>
<feature type="compositionally biased region" description="Acidic residues" evidence="1">
    <location>
        <begin position="52"/>
        <end position="62"/>
    </location>
</feature>
<feature type="region of interest" description="Disordered" evidence="1">
    <location>
        <begin position="47"/>
        <end position="67"/>
    </location>
</feature>
<name>A0A2B4RKZ5_STYPI</name>
<accession>A0A2B4RKZ5</accession>
<protein>
    <submittedName>
        <fullName evidence="2">Uncharacterized protein</fullName>
    </submittedName>
</protein>
<dbReference type="Proteomes" id="UP000225706">
    <property type="component" value="Unassembled WGS sequence"/>
</dbReference>
<keyword evidence="3" id="KW-1185">Reference proteome</keyword>
<sequence length="93" mass="11453">MNVRLVNLFSHDNRQWKITCALCIVTIDRDELWKIFETQRHREIRQRKYSEESESSEEEDNNDEKLEEKEGWKLLRKAIESKCLRAQFKYYNL</sequence>